<accession>A0A919TKR4</accession>
<evidence type="ECO:0000313" key="2">
    <source>
        <dbReference type="EMBL" id="GIF05544.1"/>
    </source>
</evidence>
<evidence type="ECO:0000313" key="3">
    <source>
        <dbReference type="Proteomes" id="UP000629619"/>
    </source>
</evidence>
<name>A0A919TKR4_9ACTN</name>
<dbReference type="RefSeq" id="WP_203680340.1">
    <property type="nucleotide sequence ID" value="NZ_BOMW01000027.1"/>
</dbReference>
<reference evidence="2" key="1">
    <citation type="submission" date="2021-01" db="EMBL/GenBank/DDBJ databases">
        <title>Whole genome shotgun sequence of Actinoplanes siamensis NBRC 109076.</title>
        <authorList>
            <person name="Komaki H."/>
            <person name="Tamura T."/>
        </authorList>
    </citation>
    <scope>NUCLEOTIDE SEQUENCE</scope>
    <source>
        <strain evidence="2">NBRC 109076</strain>
    </source>
</reference>
<proteinExistence type="predicted"/>
<dbReference type="EMBL" id="BOMW01000027">
    <property type="protein sequence ID" value="GIF05544.1"/>
    <property type="molecule type" value="Genomic_DNA"/>
</dbReference>
<feature type="compositionally biased region" description="Basic and acidic residues" evidence="1">
    <location>
        <begin position="69"/>
        <end position="79"/>
    </location>
</feature>
<gene>
    <name evidence="2" type="ORF">Asi03nite_30820</name>
</gene>
<feature type="region of interest" description="Disordered" evidence="1">
    <location>
        <begin position="57"/>
        <end position="79"/>
    </location>
</feature>
<sequence>MEWLGLRLVVGAPYDEAAAAIELYVDPLLQVTKYNRKSAFQAVVVIRTPSGDGMGRLDGAIRPVCQSEPPDHSQDHRTA</sequence>
<keyword evidence="3" id="KW-1185">Reference proteome</keyword>
<dbReference type="Proteomes" id="UP000629619">
    <property type="component" value="Unassembled WGS sequence"/>
</dbReference>
<dbReference type="AlphaFoldDB" id="A0A919TKR4"/>
<evidence type="ECO:0000256" key="1">
    <source>
        <dbReference type="SAM" id="MobiDB-lite"/>
    </source>
</evidence>
<protein>
    <submittedName>
        <fullName evidence="2">Uncharacterized protein</fullName>
    </submittedName>
</protein>
<organism evidence="2 3">
    <name type="scientific">Actinoplanes siamensis</name>
    <dbReference type="NCBI Taxonomy" id="1223317"/>
    <lineage>
        <taxon>Bacteria</taxon>
        <taxon>Bacillati</taxon>
        <taxon>Actinomycetota</taxon>
        <taxon>Actinomycetes</taxon>
        <taxon>Micromonosporales</taxon>
        <taxon>Micromonosporaceae</taxon>
        <taxon>Actinoplanes</taxon>
    </lineage>
</organism>
<comment type="caution">
    <text evidence="2">The sequence shown here is derived from an EMBL/GenBank/DDBJ whole genome shotgun (WGS) entry which is preliminary data.</text>
</comment>